<name>A0A1G9Q5H3_9FIRM</name>
<dbReference type="SUPFAM" id="SSF51445">
    <property type="entry name" value="(Trans)glycosidases"/>
    <property type="match status" value="2"/>
</dbReference>
<dbReference type="NCBIfam" id="NF011079">
    <property type="entry name" value="PRK14508.1-2"/>
    <property type="match status" value="1"/>
</dbReference>
<dbReference type="Pfam" id="PF00128">
    <property type="entry name" value="Alpha-amylase"/>
    <property type="match status" value="1"/>
</dbReference>
<evidence type="ECO:0000256" key="4">
    <source>
        <dbReference type="ARBA" id="ARBA00020295"/>
    </source>
</evidence>
<evidence type="ECO:0000259" key="11">
    <source>
        <dbReference type="SMART" id="SM00642"/>
    </source>
</evidence>
<dbReference type="PANTHER" id="PTHR32438">
    <property type="entry name" value="4-ALPHA-GLUCANOTRANSFERASE DPE1, CHLOROPLASTIC/AMYLOPLASTIC"/>
    <property type="match status" value="1"/>
</dbReference>
<dbReference type="EMBL" id="FNHB01000002">
    <property type="protein sequence ID" value="SDM06268.1"/>
    <property type="molecule type" value="Genomic_DNA"/>
</dbReference>
<keyword evidence="6 10" id="KW-0808">Transferase</keyword>
<sequence length="1151" mass="130717">MNQSWLFHNSHSLDFRSPFGAVCCDSQIRLKLQVLAPGRPESVTLRLWEDDAGEQKVVMRPASAGLPNTVYQTKITAPRSGGILWYYFIVVVGGQTFYYGNNRAQLGGAGEIYHYPPPSFQITVYRQGTVTPAWFKEAVMYQIFPDRFCNGLTGQQPPALKKESVVHSHWSNTPYYIRDVDTKEIVAYDFFGGNLAGIIAKLPYLAELGINVIYLNPVFEAASNHRYDTGDYHKIDPLLGDNELFAELCASAGKLGIAVLLDGVFSHTGSDSRYFNKYGNYPGPGAYQSVQSPFYPWYRFTEFPDKYESWWGIDTLPNVEENEPSYTDFIINDENSVLHYWLKRGIKGWRLDVVDELPEKFVQGFAKAMKAADPDAVLIGEVWEDASHKVSYGVLRKYLCGDELDSVMNYPFRQILLDFMLGRTDARMTQRLLMSLYENYPRQHFYALMNLLGSHDVERVLTLLGEAPASESLSITQQARSRLTEAQRILAVKRLKLLVVWQMTFPGVPCVYYGDEAGLEGYKDPFNRRTYPWGGEDRELLEWHQRLIALRHRYPVFKTGEWLPLYAEGDIYGYVRQIINGRDCFGEERADNTALILINRNKEVGAELILNVRGVCRGLLRDLLSGREITVRQGSLAVELAPLEAKLLLQVEQSTLPRQCGLLCHPTSLPSKYGIGDMGKEAYEFVNFLYKSKQKLWQVLPLNPVGYGESPYQGLSAFAGNHLLISLGKLVAEGLLSAADVKTPQVFAEDKVEFAAVAAFKEQCLRRAFANFKQQSIPGDYRDFAAGQASWLDDYALFMAIKQQLGGLPWTEWPAEIAARRPEALMEYRQLLQEEIAYQLFIQYVFFKQWLALKRYANQWGIQIIGDMPIFVAHDSADVWANQHLFQLDRTGLPQMVAGVPPDYFSETGQLWGNPQYHWPEMARENYRWWRDRFTVLLQLVDIIRVDHFRGFEAYWEIPAGEQTAVNGRWVKGPGSNFFASLEQQLGKLPIIAEDLGLITPEVEDLKNEFHYPGMKVLHFALVCDESGCCAPFICEKNSVVYTGTHDNDTTLGWYKTEVGADADYAACINQMLHLENTGPEEICWNMIDFAYASNANTVIIPLQDALCLDSDARMNIPGTVGGNWQWRCRKEYLTPGLAARLAALAGRHKR</sequence>
<evidence type="ECO:0000256" key="6">
    <source>
        <dbReference type="ARBA" id="ARBA00022679"/>
    </source>
</evidence>
<protein>
    <recommendedName>
        <fullName evidence="4 10">4-alpha-glucanotransferase</fullName>
        <ecNumber evidence="3 10">2.4.1.25</ecNumber>
    </recommendedName>
    <alternativeName>
        <fullName evidence="8 10">Amylomaltase</fullName>
    </alternativeName>
    <alternativeName>
        <fullName evidence="9 10">Disproportionating enzyme</fullName>
    </alternativeName>
</protein>
<evidence type="ECO:0000256" key="2">
    <source>
        <dbReference type="ARBA" id="ARBA00005684"/>
    </source>
</evidence>
<dbReference type="InterPro" id="IPR014756">
    <property type="entry name" value="Ig_E-set"/>
</dbReference>
<evidence type="ECO:0000313" key="13">
    <source>
        <dbReference type="Proteomes" id="UP000214880"/>
    </source>
</evidence>
<evidence type="ECO:0000256" key="9">
    <source>
        <dbReference type="ARBA" id="ARBA00031501"/>
    </source>
</evidence>
<dbReference type="Gene3D" id="2.60.40.10">
    <property type="entry name" value="Immunoglobulins"/>
    <property type="match status" value="1"/>
</dbReference>
<evidence type="ECO:0000313" key="12">
    <source>
        <dbReference type="EMBL" id="SDM06268.1"/>
    </source>
</evidence>
<dbReference type="NCBIfam" id="NF011083">
    <property type="entry name" value="PRK14510.1-2"/>
    <property type="match status" value="1"/>
</dbReference>
<keyword evidence="13" id="KW-1185">Reference proteome</keyword>
<dbReference type="Gene3D" id="3.90.400.10">
    <property type="entry name" value="Oligo-1,6-glucosidase, Domain 2"/>
    <property type="match status" value="1"/>
</dbReference>
<gene>
    <name evidence="12" type="ORF">SAMN04488502_10251</name>
</gene>
<dbReference type="InterPro" id="IPR006047">
    <property type="entry name" value="GH13_cat_dom"/>
</dbReference>
<dbReference type="Gene3D" id="3.20.20.80">
    <property type="entry name" value="Glycosidases"/>
    <property type="match status" value="2"/>
</dbReference>
<reference evidence="12 13" key="1">
    <citation type="submission" date="2016-10" db="EMBL/GenBank/DDBJ databases">
        <authorList>
            <person name="de Groot N.N."/>
        </authorList>
    </citation>
    <scope>NUCLEOTIDE SEQUENCE [LARGE SCALE GENOMIC DNA]</scope>
    <source>
        <strain evidence="12 13">DSM 1736</strain>
    </source>
</reference>
<accession>A0A1G9Q5H3</accession>
<dbReference type="InterPro" id="IPR003385">
    <property type="entry name" value="Glyco_hydro_77"/>
</dbReference>
<organism evidence="12 13">
    <name type="scientific">Dendrosporobacter quercicolus</name>
    <dbReference type="NCBI Taxonomy" id="146817"/>
    <lineage>
        <taxon>Bacteria</taxon>
        <taxon>Bacillati</taxon>
        <taxon>Bacillota</taxon>
        <taxon>Negativicutes</taxon>
        <taxon>Selenomonadales</taxon>
        <taxon>Sporomusaceae</taxon>
        <taxon>Dendrosporobacter</taxon>
    </lineage>
</organism>
<dbReference type="STRING" id="146817.SAMN04488502_10251"/>
<dbReference type="Proteomes" id="UP000214880">
    <property type="component" value="Unassembled WGS sequence"/>
</dbReference>
<comment type="catalytic activity">
    <reaction evidence="1 10">
        <text>Transfers a segment of a (1-&gt;4)-alpha-D-glucan to a new position in an acceptor, which may be glucose or a (1-&gt;4)-alpha-D-glucan.</text>
        <dbReference type="EC" id="2.4.1.25"/>
    </reaction>
</comment>
<dbReference type="InterPro" id="IPR004185">
    <property type="entry name" value="Glyco_hydro_13_lg-like_dom"/>
</dbReference>
<dbReference type="SMART" id="SM00642">
    <property type="entry name" value="Aamy"/>
    <property type="match status" value="1"/>
</dbReference>
<keyword evidence="5 10" id="KW-0328">Glycosyltransferase</keyword>
<dbReference type="GO" id="GO:0004553">
    <property type="term" value="F:hydrolase activity, hydrolyzing O-glycosyl compounds"/>
    <property type="evidence" value="ECO:0007669"/>
    <property type="project" value="InterPro"/>
</dbReference>
<dbReference type="InterPro" id="IPR013783">
    <property type="entry name" value="Ig-like_fold"/>
</dbReference>
<dbReference type="CDD" id="cd02857">
    <property type="entry name" value="E_set_CDase_PDE_N"/>
    <property type="match status" value="1"/>
</dbReference>
<dbReference type="CDD" id="cd11338">
    <property type="entry name" value="AmyAc_CMD"/>
    <property type="match status" value="1"/>
</dbReference>
<dbReference type="GO" id="GO:0004134">
    <property type="term" value="F:4-alpha-glucanotransferase activity"/>
    <property type="evidence" value="ECO:0007669"/>
    <property type="project" value="UniProtKB-EC"/>
</dbReference>
<dbReference type="InterPro" id="IPR013780">
    <property type="entry name" value="Glyco_hydro_b"/>
</dbReference>
<dbReference type="Gene3D" id="2.60.40.1180">
    <property type="entry name" value="Golgi alpha-mannosidase II"/>
    <property type="match status" value="1"/>
</dbReference>
<dbReference type="NCBIfam" id="NF011080">
    <property type="entry name" value="PRK14508.1-3"/>
    <property type="match status" value="1"/>
</dbReference>
<dbReference type="AlphaFoldDB" id="A0A1G9Q5H3"/>
<feature type="domain" description="Glycosyl hydrolase family 13 catalytic" evidence="11">
    <location>
        <begin position="142"/>
        <end position="551"/>
    </location>
</feature>
<evidence type="ECO:0000256" key="7">
    <source>
        <dbReference type="ARBA" id="ARBA00023277"/>
    </source>
</evidence>
<evidence type="ECO:0000256" key="3">
    <source>
        <dbReference type="ARBA" id="ARBA00012560"/>
    </source>
</evidence>
<dbReference type="RefSeq" id="WP_092070101.1">
    <property type="nucleotide sequence ID" value="NZ_FNHB01000002.1"/>
</dbReference>
<evidence type="ECO:0000256" key="1">
    <source>
        <dbReference type="ARBA" id="ARBA00000439"/>
    </source>
</evidence>
<dbReference type="Pfam" id="PF02446">
    <property type="entry name" value="Glyco_hydro_77"/>
    <property type="match status" value="1"/>
</dbReference>
<dbReference type="InterPro" id="IPR017853">
    <property type="entry name" value="GH"/>
</dbReference>
<evidence type="ECO:0000256" key="10">
    <source>
        <dbReference type="RuleBase" id="RU361207"/>
    </source>
</evidence>
<dbReference type="EC" id="2.4.1.25" evidence="3 10"/>
<evidence type="ECO:0000256" key="8">
    <source>
        <dbReference type="ARBA" id="ARBA00031423"/>
    </source>
</evidence>
<evidence type="ECO:0000256" key="5">
    <source>
        <dbReference type="ARBA" id="ARBA00022676"/>
    </source>
</evidence>
<proteinExistence type="inferred from homology"/>
<dbReference type="GO" id="GO:0005975">
    <property type="term" value="P:carbohydrate metabolic process"/>
    <property type="evidence" value="ECO:0007669"/>
    <property type="project" value="InterPro"/>
</dbReference>
<comment type="similarity">
    <text evidence="2 10">Belongs to the disproportionating enzyme family.</text>
</comment>
<dbReference type="InterPro" id="IPR045857">
    <property type="entry name" value="O16G_dom_2"/>
</dbReference>
<dbReference type="SUPFAM" id="SSF81296">
    <property type="entry name" value="E set domains"/>
    <property type="match status" value="1"/>
</dbReference>
<dbReference type="PANTHER" id="PTHR32438:SF5">
    <property type="entry name" value="4-ALPHA-GLUCANOTRANSFERASE DPE1, CHLOROPLASTIC_AMYLOPLASTIC"/>
    <property type="match status" value="1"/>
</dbReference>
<dbReference type="NCBIfam" id="TIGR00217">
    <property type="entry name" value="malQ"/>
    <property type="match status" value="1"/>
</dbReference>
<keyword evidence="7 10" id="KW-0119">Carbohydrate metabolism</keyword>
<dbReference type="OrthoDB" id="9805159at2"/>
<dbReference type="SUPFAM" id="SSF51011">
    <property type="entry name" value="Glycosyl hydrolase domain"/>
    <property type="match status" value="1"/>
</dbReference>